<dbReference type="AlphaFoldDB" id="A0ABD3FF43"/>
<comment type="caution">
    <text evidence="1">The sequence shown here is derived from an EMBL/GenBank/DDBJ whole genome shotgun (WGS) entry which is preliminary data.</text>
</comment>
<evidence type="ECO:0008006" key="3">
    <source>
        <dbReference type="Google" id="ProtNLM"/>
    </source>
</evidence>
<evidence type="ECO:0000313" key="2">
    <source>
        <dbReference type="Proteomes" id="UP001632037"/>
    </source>
</evidence>
<sequence length="70" mass="7991">MITKPLWRIGGRLCWVAFCFIYKWADIAKANIKRYRRFVSGSIVLSNTPAECRWKLYGSLANGPDHIGSS</sequence>
<dbReference type="Proteomes" id="UP001632037">
    <property type="component" value="Unassembled WGS sequence"/>
</dbReference>
<keyword evidence="2" id="KW-1185">Reference proteome</keyword>
<name>A0ABD3FF43_9STRA</name>
<organism evidence="1 2">
    <name type="scientific">Phytophthora oleae</name>
    <dbReference type="NCBI Taxonomy" id="2107226"/>
    <lineage>
        <taxon>Eukaryota</taxon>
        <taxon>Sar</taxon>
        <taxon>Stramenopiles</taxon>
        <taxon>Oomycota</taxon>
        <taxon>Peronosporomycetes</taxon>
        <taxon>Peronosporales</taxon>
        <taxon>Peronosporaceae</taxon>
        <taxon>Phytophthora</taxon>
    </lineage>
</organism>
<proteinExistence type="predicted"/>
<reference evidence="1 2" key="1">
    <citation type="submission" date="2024-09" db="EMBL/GenBank/DDBJ databases">
        <title>Genome sequencing and assembly of Phytophthora oleae, isolate VK10A, causative agent of rot of olive drupes.</title>
        <authorList>
            <person name="Conti Taguali S."/>
            <person name="Riolo M."/>
            <person name="La Spada F."/>
            <person name="Cacciola S.O."/>
            <person name="Dionisio G."/>
        </authorList>
    </citation>
    <scope>NUCLEOTIDE SEQUENCE [LARGE SCALE GENOMIC DNA]</scope>
    <source>
        <strain evidence="1 2">VK10A</strain>
    </source>
</reference>
<evidence type="ECO:0000313" key="1">
    <source>
        <dbReference type="EMBL" id="KAL3665016.1"/>
    </source>
</evidence>
<protein>
    <recommendedName>
        <fullName evidence="3">Secreted protein</fullName>
    </recommendedName>
</protein>
<accession>A0ABD3FF43</accession>
<gene>
    <name evidence="1" type="ORF">V7S43_010191</name>
</gene>
<dbReference type="EMBL" id="JBIMZQ010000022">
    <property type="protein sequence ID" value="KAL3665016.1"/>
    <property type="molecule type" value="Genomic_DNA"/>
</dbReference>